<keyword evidence="2" id="KW-1185">Reference proteome</keyword>
<gene>
    <name evidence="1" type="ORF">I2H31_17715</name>
</gene>
<dbReference type="RefSeq" id="WP_196294393.1">
    <property type="nucleotide sequence ID" value="NZ_JADQDM010000010.1"/>
</dbReference>
<proteinExistence type="predicted"/>
<evidence type="ECO:0000313" key="2">
    <source>
        <dbReference type="Proteomes" id="UP000618931"/>
    </source>
</evidence>
<accession>A0ABS0I8P2</accession>
<evidence type="ECO:0008006" key="3">
    <source>
        <dbReference type="Google" id="ProtNLM"/>
    </source>
</evidence>
<sequence length="486" mass="57282">MDLHSRQPNKENQFVATLAKTPDATQLQVVKALYGRATTANVRALQKLQSRVRGKLLNQLYFLDHSDARHLVSRRYELECLDMLHKVSILYAEREYKLSERLLQRCLLLARKGEFTQYEVQCVRMLRNLYAEQRQTVQYNKIIKVLARAQQVLAWEDEAEQLYTDTKLALNSTVAARRKVLLLMPDRLAHLDGLHRKAQSFGTYNAMYRARVAYEELQGNYQEIIRVTAAASRRLRDGKLNARRFDIRFNHFMSIYAYLRSRQAVQGLRLAEEYNRDFHPSSNNWFYFQEHHVLLALHAQRYERAQQLMEIITKNPAYTIQRDSALQRWDLYRAYIDFVLPPQRPSTARQRQMAQWVLQLPEYSRDKRGHNVAILVLQLLHFLRERNLEAVLLRLERLRKYQQRHLYEPTTVRSRLFLRLLQVIVDKNFDARKASERGKALLQQLQDTAPPGEAFAEVEIIPYEHLWALVLGLLREGAPISNEAEA</sequence>
<protein>
    <recommendedName>
        <fullName evidence="3">Tetratricopeptide repeat protein</fullName>
    </recommendedName>
</protein>
<dbReference type="EMBL" id="JADQDM010000010">
    <property type="protein sequence ID" value="MBF9222947.1"/>
    <property type="molecule type" value="Genomic_DNA"/>
</dbReference>
<comment type="caution">
    <text evidence="1">The sequence shown here is derived from an EMBL/GenBank/DDBJ whole genome shotgun (WGS) entry which is preliminary data.</text>
</comment>
<evidence type="ECO:0000313" key="1">
    <source>
        <dbReference type="EMBL" id="MBF9222947.1"/>
    </source>
</evidence>
<reference evidence="1 2" key="1">
    <citation type="submission" date="2020-11" db="EMBL/GenBank/DDBJ databases">
        <authorList>
            <person name="Kim M.K."/>
        </authorList>
    </citation>
    <scope>NUCLEOTIDE SEQUENCE [LARGE SCALE GENOMIC DNA]</scope>
    <source>
        <strain evidence="1 2">BT662</strain>
    </source>
</reference>
<name>A0ABS0I8P2_9BACT</name>
<organism evidence="1 2">
    <name type="scientific">Hymenobacter ruricola</name>
    <dbReference type="NCBI Taxonomy" id="2791023"/>
    <lineage>
        <taxon>Bacteria</taxon>
        <taxon>Pseudomonadati</taxon>
        <taxon>Bacteroidota</taxon>
        <taxon>Cytophagia</taxon>
        <taxon>Cytophagales</taxon>
        <taxon>Hymenobacteraceae</taxon>
        <taxon>Hymenobacter</taxon>
    </lineage>
</organism>
<dbReference type="Proteomes" id="UP000618931">
    <property type="component" value="Unassembled WGS sequence"/>
</dbReference>